<accession>A0A9N9FF73</accession>
<dbReference type="SUPFAM" id="SSF50965">
    <property type="entry name" value="Galactose oxidase, central domain"/>
    <property type="match status" value="1"/>
</dbReference>
<feature type="signal peptide" evidence="3">
    <location>
        <begin position="1"/>
        <end position="22"/>
    </location>
</feature>
<dbReference type="Gene3D" id="1.20.5.510">
    <property type="entry name" value="Single helix bin"/>
    <property type="match status" value="1"/>
</dbReference>
<feature type="chain" id="PRO_5040237344" evidence="3">
    <location>
        <begin position="23"/>
        <end position="612"/>
    </location>
</feature>
<name>A0A9N9FF73_9GLOM</name>
<sequence>MNLLNYKIIAIILSFLLTNASGFIPSKRYGHTANYNDTENKIYFFGGALDDDSISVDFFTLEVKSLKFEQQQIISNPPEVVFATSVINNSKIYVYKGRDGTTLYQGFFSIDISNEISSWKSLDRLMYNPTTVNAIIDSSGKIYVFAIFAQQTFSKSLPPDCKMFVYDTYRKSWNPLDPITNEDFDRSKLPVSGFTATYLPNSNSIIYIGGKSFNGNLIPMNQIWIYSISDNKLKMSWIYSISDNKLTMTDTNNIDGRYGHSACLVQNKVIIYGGLSTQPLNSNNALAILDINDDEIYSWSTHKIPNNQTIPYYHTATTINDAYMLVAFGKDIVDTISYANLFEGDQIKPWKKNHIEDKLAISTGESVSNTSFISILKVEDYTWVSSLNEETGSKSTKELPNSNMPGSTQFSGSNSTSPKSKANVGSIVGGVIGGILGVILLAGLVFFFYRRNNTKRHRNSESFHELTASTMQNSTQQSLISNSQSLPSFPWESPLKPNPSIQPLQAEQSAPNSRPLPSIPWVNPNTSTQPLQAEQSVPNSRSLPWVNPNISAQPLQAEQSALVMLIPPLTNLNMSELSSVESRQPLDSSSSGPSLLSIPLVSSNPFSPFYDE</sequence>
<dbReference type="AlphaFoldDB" id="A0A9N9FF73"/>
<feature type="compositionally biased region" description="Polar residues" evidence="1">
    <location>
        <begin position="398"/>
        <end position="419"/>
    </location>
</feature>
<keyword evidence="2" id="KW-0472">Membrane</keyword>
<evidence type="ECO:0000256" key="1">
    <source>
        <dbReference type="SAM" id="MobiDB-lite"/>
    </source>
</evidence>
<keyword evidence="2" id="KW-1133">Transmembrane helix</keyword>
<evidence type="ECO:0000256" key="2">
    <source>
        <dbReference type="SAM" id="Phobius"/>
    </source>
</evidence>
<dbReference type="EMBL" id="CAJVPL010000812">
    <property type="protein sequence ID" value="CAG8531520.1"/>
    <property type="molecule type" value="Genomic_DNA"/>
</dbReference>
<comment type="caution">
    <text evidence="4">The sequence shown here is derived from an EMBL/GenBank/DDBJ whole genome shotgun (WGS) entry which is preliminary data.</text>
</comment>
<dbReference type="Pfam" id="PF24681">
    <property type="entry name" value="Kelch_KLHDC2_KLHL20_DRC7"/>
    <property type="match status" value="1"/>
</dbReference>
<evidence type="ECO:0000256" key="3">
    <source>
        <dbReference type="SAM" id="SignalP"/>
    </source>
</evidence>
<gene>
    <name evidence="4" type="ORF">AGERDE_LOCUS5734</name>
</gene>
<feature type="compositionally biased region" description="Low complexity" evidence="1">
    <location>
        <begin position="582"/>
        <end position="605"/>
    </location>
</feature>
<dbReference type="PANTHER" id="PTHR23244:SF471">
    <property type="entry name" value="GUANINE NUCLEOTIDE-BINDING PROTEIN SUBUNIT BETA 1-RELATED"/>
    <property type="match status" value="1"/>
</dbReference>
<reference evidence="4" key="1">
    <citation type="submission" date="2021-06" db="EMBL/GenBank/DDBJ databases">
        <authorList>
            <person name="Kallberg Y."/>
            <person name="Tangrot J."/>
            <person name="Rosling A."/>
        </authorList>
    </citation>
    <scope>NUCLEOTIDE SEQUENCE</scope>
    <source>
        <strain evidence="4">MT106</strain>
    </source>
</reference>
<feature type="compositionally biased region" description="Polar residues" evidence="1">
    <location>
        <begin position="469"/>
        <end position="487"/>
    </location>
</feature>
<dbReference type="Proteomes" id="UP000789831">
    <property type="component" value="Unassembled WGS sequence"/>
</dbReference>
<evidence type="ECO:0000313" key="5">
    <source>
        <dbReference type="Proteomes" id="UP000789831"/>
    </source>
</evidence>
<protein>
    <submittedName>
        <fullName evidence="4">5362_t:CDS:1</fullName>
    </submittedName>
</protein>
<feature type="compositionally biased region" description="Polar residues" evidence="1">
    <location>
        <begin position="499"/>
        <end position="512"/>
    </location>
</feature>
<evidence type="ECO:0000313" key="4">
    <source>
        <dbReference type="EMBL" id="CAG8531520.1"/>
    </source>
</evidence>
<keyword evidence="3" id="KW-0732">Signal</keyword>
<organism evidence="4 5">
    <name type="scientific">Ambispora gerdemannii</name>
    <dbReference type="NCBI Taxonomy" id="144530"/>
    <lineage>
        <taxon>Eukaryota</taxon>
        <taxon>Fungi</taxon>
        <taxon>Fungi incertae sedis</taxon>
        <taxon>Mucoromycota</taxon>
        <taxon>Glomeromycotina</taxon>
        <taxon>Glomeromycetes</taxon>
        <taxon>Archaeosporales</taxon>
        <taxon>Ambisporaceae</taxon>
        <taxon>Ambispora</taxon>
    </lineage>
</organism>
<dbReference type="PANTHER" id="PTHR23244">
    <property type="entry name" value="KELCH REPEAT DOMAIN"/>
    <property type="match status" value="1"/>
</dbReference>
<dbReference type="InterPro" id="IPR011043">
    <property type="entry name" value="Gal_Oxase/kelch_b-propeller"/>
</dbReference>
<feature type="transmembrane region" description="Helical" evidence="2">
    <location>
        <begin position="427"/>
        <end position="449"/>
    </location>
</feature>
<feature type="region of interest" description="Disordered" evidence="1">
    <location>
        <begin position="577"/>
        <end position="612"/>
    </location>
</feature>
<keyword evidence="5" id="KW-1185">Reference proteome</keyword>
<feature type="region of interest" description="Disordered" evidence="1">
    <location>
        <begin position="469"/>
        <end position="539"/>
    </location>
</feature>
<dbReference type="Gene3D" id="2.120.10.80">
    <property type="entry name" value="Kelch-type beta propeller"/>
    <property type="match status" value="2"/>
</dbReference>
<dbReference type="OrthoDB" id="432528at2759"/>
<keyword evidence="2" id="KW-0812">Transmembrane</keyword>
<proteinExistence type="predicted"/>
<feature type="compositionally biased region" description="Polar residues" evidence="1">
    <location>
        <begin position="523"/>
        <end position="539"/>
    </location>
</feature>
<dbReference type="InterPro" id="IPR015915">
    <property type="entry name" value="Kelch-typ_b-propeller"/>
</dbReference>
<feature type="region of interest" description="Disordered" evidence="1">
    <location>
        <begin position="392"/>
        <end position="419"/>
    </location>
</feature>